<dbReference type="EC" id="7.1.1.-" evidence="5"/>
<feature type="transmembrane region" description="Helical" evidence="5">
    <location>
        <begin position="397"/>
        <end position="419"/>
    </location>
</feature>
<accession>A0A9D9DUE6</accession>
<sequence length="528" mass="57485">MDFSGFLLMRDEISLVALILILLLYDLFAPAKARKAFQPVACLLFVVQIAITLLPTAADHAFGGMYVNTPVASVVKTLMSAGTLLVFLFSKKWLEEKHEIAQGEFYFLTLSTLLGMYFMVSSGHFLMFYLGIELASIPLACLVAFSKKDIFSAEAGAKFILNASFASGVSLFGMSLLYGGTGTLYFSDMPIALTGTPLQIAGMILFATGLFFKMSLIPYHSWTADVYQGAPTQVSAYLSVVSKTAAAVTLFTIFFKVFGVMAESWKPVLYIIIILSITIANVFAIRQKNIKRFLAYSSISQAGYIVLGVMAASPQGLTGVVYYMMVYMFANIAAFGVAALVERQCGNTEISSYNGLYKTNPWLSVLMMFALFSLAGIPPFAGFFSKFFIFASAVQQGYYILVLIALLNTIISLYYYLLIVRAMFITPNDNPLPNFRSDNYSRIAMVVCFFGIVLSGIVSFFYNKFDEMAKESMEICELAMPKATDGTANGIATAAFDGQTAEAASGDASAATATTAMNATAPWPSTQE</sequence>
<evidence type="ECO:0000259" key="7">
    <source>
        <dbReference type="Pfam" id="PF00361"/>
    </source>
</evidence>
<comment type="function">
    <text evidence="5">NDH-1 shuttles electrons from NADH, via FMN and iron-sulfur (Fe-S) centers, to quinones in the respiratory chain. The immediate electron acceptor for the enzyme in this species is believed to be a menaquinone. Couples the redox reaction to proton translocation (for every two electrons transferred, four hydrogen ions are translocated across the cytoplasmic membrane), and thus conserves the redox energy in a proton gradient.</text>
</comment>
<dbReference type="PANTHER" id="PTHR22773">
    <property type="entry name" value="NADH DEHYDROGENASE"/>
    <property type="match status" value="1"/>
</dbReference>
<keyword evidence="5" id="KW-1278">Translocase</keyword>
<feature type="domain" description="NADH:quinone oxidoreductase/Mrp antiporter transmembrane" evidence="7">
    <location>
        <begin position="122"/>
        <end position="412"/>
    </location>
</feature>
<comment type="similarity">
    <text evidence="5">Belongs to the complex I subunit 2 family.</text>
</comment>
<evidence type="ECO:0000256" key="5">
    <source>
        <dbReference type="HAMAP-Rule" id="MF_00445"/>
    </source>
</evidence>
<keyword evidence="3 5" id="KW-1133">Transmembrane helix</keyword>
<dbReference type="GO" id="GO:0012505">
    <property type="term" value="C:endomembrane system"/>
    <property type="evidence" value="ECO:0007669"/>
    <property type="project" value="UniProtKB-SubCell"/>
</dbReference>
<feature type="transmembrane region" description="Helical" evidence="5">
    <location>
        <begin position="440"/>
        <end position="462"/>
    </location>
</feature>
<organism evidence="8 9">
    <name type="scientific">Candidatus Pullibacteroides excrementavium</name>
    <dbReference type="NCBI Taxonomy" id="2840905"/>
    <lineage>
        <taxon>Bacteria</taxon>
        <taxon>Pseudomonadati</taxon>
        <taxon>Bacteroidota</taxon>
        <taxon>Bacteroidia</taxon>
        <taxon>Bacteroidales</taxon>
        <taxon>Candidatus Pullibacteroides</taxon>
    </lineage>
</organism>
<comment type="caution">
    <text evidence="8">The sequence shown here is derived from an EMBL/GenBank/DDBJ whole genome shotgun (WGS) entry which is preliminary data.</text>
</comment>
<feature type="transmembrane region" description="Helical" evidence="5">
    <location>
        <begin position="157"/>
        <end position="178"/>
    </location>
</feature>
<keyword evidence="5" id="KW-1003">Cell membrane</keyword>
<feature type="transmembrane region" description="Helical" evidence="5">
    <location>
        <begin position="362"/>
        <end position="385"/>
    </location>
</feature>
<evidence type="ECO:0000256" key="1">
    <source>
        <dbReference type="ARBA" id="ARBA00004127"/>
    </source>
</evidence>
<dbReference type="AlphaFoldDB" id="A0A9D9DUE6"/>
<feature type="transmembrane region" description="Helical" evidence="5">
    <location>
        <begin position="268"/>
        <end position="286"/>
    </location>
</feature>
<feature type="transmembrane region" description="Helical" evidence="5">
    <location>
        <begin position="70"/>
        <end position="89"/>
    </location>
</feature>
<dbReference type="GO" id="GO:0005886">
    <property type="term" value="C:plasma membrane"/>
    <property type="evidence" value="ECO:0007669"/>
    <property type="project" value="UniProtKB-SubCell"/>
</dbReference>
<keyword evidence="2 5" id="KW-0812">Transmembrane</keyword>
<feature type="transmembrane region" description="Helical" evidence="5">
    <location>
        <begin position="101"/>
        <end position="120"/>
    </location>
</feature>
<dbReference type="GO" id="GO:0042773">
    <property type="term" value="P:ATP synthesis coupled electron transport"/>
    <property type="evidence" value="ECO:0007669"/>
    <property type="project" value="InterPro"/>
</dbReference>
<dbReference type="Proteomes" id="UP000823612">
    <property type="component" value="Unassembled WGS sequence"/>
</dbReference>
<dbReference type="HAMAP" id="MF_00445">
    <property type="entry name" value="NDH1_NuoN_1"/>
    <property type="match status" value="1"/>
</dbReference>
<evidence type="ECO:0000256" key="3">
    <source>
        <dbReference type="ARBA" id="ARBA00022989"/>
    </source>
</evidence>
<reference evidence="8" key="1">
    <citation type="submission" date="2020-10" db="EMBL/GenBank/DDBJ databases">
        <authorList>
            <person name="Gilroy R."/>
        </authorList>
    </citation>
    <scope>NUCLEOTIDE SEQUENCE</scope>
    <source>
        <strain evidence="8">2889</strain>
    </source>
</reference>
<dbReference type="InterPro" id="IPR001750">
    <property type="entry name" value="ND/Mrp_TM"/>
</dbReference>
<keyword evidence="5" id="KW-0520">NAD</keyword>
<evidence type="ECO:0000313" key="8">
    <source>
        <dbReference type="EMBL" id="MBO8432883.1"/>
    </source>
</evidence>
<dbReference type="InterPro" id="IPR010096">
    <property type="entry name" value="NADH-Q_OxRdtase_suN/2"/>
</dbReference>
<feature type="transmembrane region" description="Helical" evidence="5">
    <location>
        <begin position="40"/>
        <end position="58"/>
    </location>
</feature>
<feature type="transmembrane region" description="Helical" evidence="5">
    <location>
        <begin position="240"/>
        <end position="262"/>
    </location>
</feature>
<feature type="transmembrane region" description="Helical" evidence="5">
    <location>
        <begin position="198"/>
        <end position="219"/>
    </location>
</feature>
<proteinExistence type="inferred from homology"/>
<feature type="transmembrane region" description="Helical" evidence="5">
    <location>
        <begin position="126"/>
        <end position="145"/>
    </location>
</feature>
<protein>
    <recommendedName>
        <fullName evidence="5">NADH-quinone oxidoreductase subunit N</fullName>
        <ecNumber evidence="5">7.1.1.-</ecNumber>
    </recommendedName>
    <alternativeName>
        <fullName evidence="5">NADH dehydrogenase I subunit N</fullName>
    </alternativeName>
    <alternativeName>
        <fullName evidence="5">NDH-1 subunit N</fullName>
    </alternativeName>
</protein>
<gene>
    <name evidence="5" type="primary">nuoN</name>
    <name evidence="8" type="ORF">IAB08_06285</name>
</gene>
<feature type="transmembrane region" description="Helical" evidence="5">
    <location>
        <begin position="320"/>
        <end position="341"/>
    </location>
</feature>
<dbReference type="EMBL" id="JADIMZ010000095">
    <property type="protein sequence ID" value="MBO8432883.1"/>
    <property type="molecule type" value="Genomic_DNA"/>
</dbReference>
<dbReference type="GO" id="GO:0048038">
    <property type="term" value="F:quinone binding"/>
    <property type="evidence" value="ECO:0007669"/>
    <property type="project" value="UniProtKB-KW"/>
</dbReference>
<dbReference type="Pfam" id="PF00361">
    <property type="entry name" value="Proton_antipo_M"/>
    <property type="match status" value="1"/>
</dbReference>
<dbReference type="GO" id="GO:0050136">
    <property type="term" value="F:NADH dehydrogenase (quinone) (non-electrogenic) activity"/>
    <property type="evidence" value="ECO:0007669"/>
    <property type="project" value="UniProtKB-UniRule"/>
</dbReference>
<feature type="transmembrane region" description="Helical" evidence="5">
    <location>
        <begin position="293"/>
        <end position="314"/>
    </location>
</feature>
<reference evidence="8" key="2">
    <citation type="journal article" date="2021" name="PeerJ">
        <title>Extensive microbial diversity within the chicken gut microbiome revealed by metagenomics and culture.</title>
        <authorList>
            <person name="Gilroy R."/>
            <person name="Ravi A."/>
            <person name="Getino M."/>
            <person name="Pursley I."/>
            <person name="Horton D.L."/>
            <person name="Alikhan N.F."/>
            <person name="Baker D."/>
            <person name="Gharbi K."/>
            <person name="Hall N."/>
            <person name="Watson M."/>
            <person name="Adriaenssens E.M."/>
            <person name="Foster-Nyarko E."/>
            <person name="Jarju S."/>
            <person name="Secka A."/>
            <person name="Antonio M."/>
            <person name="Oren A."/>
            <person name="Chaudhuri R.R."/>
            <person name="La Ragione R."/>
            <person name="Hildebrand F."/>
            <person name="Pallen M.J."/>
        </authorList>
    </citation>
    <scope>NUCLEOTIDE SEQUENCE</scope>
    <source>
        <strain evidence="8">2889</strain>
    </source>
</reference>
<evidence type="ECO:0000256" key="2">
    <source>
        <dbReference type="ARBA" id="ARBA00022692"/>
    </source>
</evidence>
<evidence type="ECO:0000313" key="9">
    <source>
        <dbReference type="Proteomes" id="UP000823612"/>
    </source>
</evidence>
<comment type="subunit">
    <text evidence="5">NDH-1 is composed of 14 different subunits. Subunits NuoA, H, J, K, L, M, N constitute the membrane sector of the complex.</text>
</comment>
<keyword evidence="5" id="KW-0874">Quinone</keyword>
<evidence type="ECO:0000256" key="4">
    <source>
        <dbReference type="ARBA" id="ARBA00023136"/>
    </source>
</evidence>
<name>A0A9D9DUE6_9BACT</name>
<keyword evidence="4 5" id="KW-0472">Membrane</keyword>
<feature type="transmembrane region" description="Helical" evidence="5">
    <location>
        <begin position="12"/>
        <end position="28"/>
    </location>
</feature>
<dbReference type="NCBIfam" id="TIGR01770">
    <property type="entry name" value="NDH_I_N"/>
    <property type="match status" value="1"/>
</dbReference>
<comment type="subcellular location">
    <subcellularLocation>
        <location evidence="5">Cell membrane</location>
        <topology evidence="5">Multi-pass membrane protein</topology>
    </subcellularLocation>
    <subcellularLocation>
        <location evidence="1">Endomembrane system</location>
        <topology evidence="1">Multi-pass membrane protein</topology>
    </subcellularLocation>
    <subcellularLocation>
        <location evidence="6">Membrane</location>
        <topology evidence="6">Multi-pass membrane protein</topology>
    </subcellularLocation>
</comment>
<evidence type="ECO:0000256" key="6">
    <source>
        <dbReference type="RuleBase" id="RU000320"/>
    </source>
</evidence>
<comment type="catalytic activity">
    <reaction evidence="5">
        <text>a quinone + NADH + 5 H(+)(in) = a quinol + NAD(+) + 4 H(+)(out)</text>
        <dbReference type="Rhea" id="RHEA:57888"/>
        <dbReference type="ChEBI" id="CHEBI:15378"/>
        <dbReference type="ChEBI" id="CHEBI:24646"/>
        <dbReference type="ChEBI" id="CHEBI:57540"/>
        <dbReference type="ChEBI" id="CHEBI:57945"/>
        <dbReference type="ChEBI" id="CHEBI:132124"/>
    </reaction>
</comment>
<keyword evidence="5" id="KW-0813">Transport</keyword>
<dbReference type="GO" id="GO:0008137">
    <property type="term" value="F:NADH dehydrogenase (ubiquinone) activity"/>
    <property type="evidence" value="ECO:0007669"/>
    <property type="project" value="InterPro"/>
</dbReference>